<keyword evidence="3" id="KW-1185">Reference proteome</keyword>
<name>A0A916TT26_9SPHN</name>
<accession>A0A916TT26</accession>
<comment type="caution">
    <text evidence="2">The sequence shown here is derived from an EMBL/GenBank/DDBJ whole genome shotgun (WGS) entry which is preliminary data.</text>
</comment>
<proteinExistence type="predicted"/>
<organism evidence="2 3">
    <name type="scientific">Novosphingobium endophyticum</name>
    <dbReference type="NCBI Taxonomy" id="1955250"/>
    <lineage>
        <taxon>Bacteria</taxon>
        <taxon>Pseudomonadati</taxon>
        <taxon>Pseudomonadota</taxon>
        <taxon>Alphaproteobacteria</taxon>
        <taxon>Sphingomonadales</taxon>
        <taxon>Sphingomonadaceae</taxon>
        <taxon>Novosphingobium</taxon>
    </lineage>
</organism>
<dbReference type="Proteomes" id="UP000608154">
    <property type="component" value="Unassembled WGS sequence"/>
</dbReference>
<reference evidence="2" key="2">
    <citation type="submission" date="2020-09" db="EMBL/GenBank/DDBJ databases">
        <authorList>
            <person name="Sun Q."/>
            <person name="Zhou Y."/>
        </authorList>
    </citation>
    <scope>NUCLEOTIDE SEQUENCE</scope>
    <source>
        <strain evidence="2">CGMCC 1.15095</strain>
    </source>
</reference>
<dbReference type="AlphaFoldDB" id="A0A916TT26"/>
<feature type="region of interest" description="Disordered" evidence="1">
    <location>
        <begin position="1"/>
        <end position="43"/>
    </location>
</feature>
<evidence type="ECO:0000256" key="1">
    <source>
        <dbReference type="SAM" id="MobiDB-lite"/>
    </source>
</evidence>
<gene>
    <name evidence="2" type="ORF">GCM10011494_24350</name>
</gene>
<evidence type="ECO:0000313" key="3">
    <source>
        <dbReference type="Proteomes" id="UP000608154"/>
    </source>
</evidence>
<reference evidence="2" key="1">
    <citation type="journal article" date="2014" name="Int. J. Syst. Evol. Microbiol.">
        <title>Complete genome sequence of Corynebacterium casei LMG S-19264T (=DSM 44701T), isolated from a smear-ripened cheese.</title>
        <authorList>
            <consortium name="US DOE Joint Genome Institute (JGI-PGF)"/>
            <person name="Walter F."/>
            <person name="Albersmeier A."/>
            <person name="Kalinowski J."/>
            <person name="Ruckert C."/>
        </authorList>
    </citation>
    <scope>NUCLEOTIDE SEQUENCE</scope>
    <source>
        <strain evidence="2">CGMCC 1.15095</strain>
    </source>
</reference>
<protein>
    <submittedName>
        <fullName evidence="2">Uncharacterized protein</fullName>
    </submittedName>
</protein>
<evidence type="ECO:0000313" key="2">
    <source>
        <dbReference type="EMBL" id="GGC04932.1"/>
    </source>
</evidence>
<dbReference type="EMBL" id="BMHK01000015">
    <property type="protein sequence ID" value="GGC04932.1"/>
    <property type="molecule type" value="Genomic_DNA"/>
</dbReference>
<sequence>MSSTTADLSRISVHDRRPIATAPTMPRSPNRQAPPLSPSRDPACLAEWMQQDKRRSRREKWAGRLPPPDPILTCPFLSGPGHGAQGHKKVTALDNVTKLISRLSPEPVCDDCISRTLDLSALQRADHNTRELAGSNGFAPRKDACSPCGETKLVNAYH</sequence>